<evidence type="ECO:0000256" key="2">
    <source>
        <dbReference type="ARBA" id="ARBA00022729"/>
    </source>
</evidence>
<evidence type="ECO:0000256" key="4">
    <source>
        <dbReference type="PROSITE-ProRule" id="PRU00076"/>
    </source>
</evidence>
<keyword evidence="7" id="KW-1185">Reference proteome</keyword>
<dbReference type="PRINTS" id="PR00081">
    <property type="entry name" value="GDHRDH"/>
</dbReference>
<feature type="disulfide bond" evidence="4">
    <location>
        <begin position="274"/>
        <end position="291"/>
    </location>
</feature>
<evidence type="ECO:0000313" key="7">
    <source>
        <dbReference type="Proteomes" id="UP000054383"/>
    </source>
</evidence>
<dbReference type="Proteomes" id="UP000054383">
    <property type="component" value="Unassembled WGS sequence"/>
</dbReference>
<dbReference type="GO" id="GO:0005783">
    <property type="term" value="C:endoplasmic reticulum"/>
    <property type="evidence" value="ECO:0007669"/>
    <property type="project" value="TreeGrafter"/>
</dbReference>
<dbReference type="STRING" id="28573.A0A0U1LZD6"/>
<evidence type="ECO:0000256" key="3">
    <source>
        <dbReference type="ARBA" id="ARBA00023002"/>
    </source>
</evidence>
<keyword evidence="2" id="KW-0732">Signal</keyword>
<dbReference type="GO" id="GO:0006654">
    <property type="term" value="P:phosphatidic acid biosynthetic process"/>
    <property type="evidence" value="ECO:0007669"/>
    <property type="project" value="TreeGrafter"/>
</dbReference>
<dbReference type="InterPro" id="IPR000742">
    <property type="entry name" value="EGF"/>
</dbReference>
<dbReference type="InterPro" id="IPR036291">
    <property type="entry name" value="NAD(P)-bd_dom_sf"/>
</dbReference>
<dbReference type="EMBL" id="CVMT01000005">
    <property type="protein sequence ID" value="CRG88688.1"/>
    <property type="molecule type" value="Genomic_DNA"/>
</dbReference>
<dbReference type="SUPFAM" id="SSF75005">
    <property type="entry name" value="Arabinanase/levansucrase/invertase"/>
    <property type="match status" value="1"/>
</dbReference>
<dbReference type="PANTHER" id="PTHR44169:SF6">
    <property type="entry name" value="NADPH-DEPENDENT 1-ACYLDIHYDROXYACETONE PHOSPHATE REDUCTASE"/>
    <property type="match status" value="1"/>
</dbReference>
<dbReference type="Gene3D" id="2.10.25.10">
    <property type="entry name" value="Laminin"/>
    <property type="match status" value="1"/>
</dbReference>
<evidence type="ECO:0000256" key="1">
    <source>
        <dbReference type="ARBA" id="ARBA00006484"/>
    </source>
</evidence>
<dbReference type="Pfam" id="PF00106">
    <property type="entry name" value="adh_short"/>
    <property type="match status" value="1"/>
</dbReference>
<dbReference type="OrthoDB" id="6130531at2759"/>
<evidence type="ECO:0000259" key="5">
    <source>
        <dbReference type="PROSITE" id="PS50026"/>
    </source>
</evidence>
<keyword evidence="4" id="KW-0245">EGF-like domain</keyword>
<organism evidence="6 7">
    <name type="scientific">Talaromyces islandicus</name>
    <name type="common">Penicillium islandicum</name>
    <dbReference type="NCBI Taxonomy" id="28573"/>
    <lineage>
        <taxon>Eukaryota</taxon>
        <taxon>Fungi</taxon>
        <taxon>Dikarya</taxon>
        <taxon>Ascomycota</taxon>
        <taxon>Pezizomycotina</taxon>
        <taxon>Eurotiomycetes</taxon>
        <taxon>Eurotiomycetidae</taxon>
        <taxon>Eurotiales</taxon>
        <taxon>Trichocomaceae</taxon>
        <taxon>Talaromyces</taxon>
        <taxon>Talaromyces sect. Islandici</taxon>
    </lineage>
</organism>
<dbReference type="GO" id="GO:0019433">
    <property type="term" value="P:triglyceride catabolic process"/>
    <property type="evidence" value="ECO:0007669"/>
    <property type="project" value="TreeGrafter"/>
</dbReference>
<sequence length="634" mass="68653">MPSVLITGCSDGGIGAALAHAFHSAGLEVFATARSIQKMTSLADIPGITLLKLDVTDPKSISLAVDAVTAATADAGGLDYLVNNAGQGYVMPMLDSPVADLQAMFDINVWGALRVTQAFAPLVVRAKGVIVNNRGYSASKAALDFVSTNLKLELAPFGVRVVLLRTGNIATNWFDSVPTCKLPRESLYQPVETQITKMAQGKHQFPTMDPNEYARRVVRDVLAATHSTVIWRGAQASTVKWAVAWMPLWILMHFRNFFLLPLGLALACSSDEDCSLNGVCDNTHTNNTKTCLCDPGWIGSDCGVLDLRPATKNTGYNRTAEGISSWGATILRDPSHQPDVFHLIHAQFAFGCDLDYWTPYSVIAHSISTTGPEGPYHFRAQLVDTFAHNPTVIYSAADAAYVLVHIGCPVNVSTTSCETVQFSCGTGNTNNGESGISAWTSRDLDTWQFHGQVMPGNGNGTWDADTTNPSIFPLHADGHNMLMAYRGCVENCGEALEQIGVASAPSFTGPYTRLPGPVFPENTEDPHIWRDKRGNWHMLVHSLEAGGGFGAGPKVGRHAYAREWDGEWTFNNSTLAYSTHVEFTDGSAIDFSRRERPQILFSEDGLMRPLFLSNGVQEANSSLSYTIVQPIGST</sequence>
<feature type="disulfide bond" evidence="4">
    <location>
        <begin position="293"/>
        <end position="302"/>
    </location>
</feature>
<dbReference type="PROSITE" id="PS50026">
    <property type="entry name" value="EGF_3"/>
    <property type="match status" value="1"/>
</dbReference>
<dbReference type="GO" id="GO:0005811">
    <property type="term" value="C:lipid droplet"/>
    <property type="evidence" value="ECO:0007669"/>
    <property type="project" value="TreeGrafter"/>
</dbReference>
<dbReference type="GO" id="GO:0000140">
    <property type="term" value="F:acylglycerone-phosphate reductase (NADP+) activity"/>
    <property type="evidence" value="ECO:0007669"/>
    <property type="project" value="TreeGrafter"/>
</dbReference>
<dbReference type="PANTHER" id="PTHR44169">
    <property type="entry name" value="NADPH-DEPENDENT 1-ACYLDIHYDROXYACETONE PHOSPHATE REDUCTASE"/>
    <property type="match status" value="1"/>
</dbReference>
<accession>A0A0U1LZD6</accession>
<dbReference type="InterPro" id="IPR002347">
    <property type="entry name" value="SDR_fam"/>
</dbReference>
<dbReference type="Gene3D" id="3.40.50.720">
    <property type="entry name" value="NAD(P)-binding Rossmann-like Domain"/>
    <property type="match status" value="1"/>
</dbReference>
<gene>
    <name evidence="6" type="ORF">PISL3812_05722</name>
</gene>
<keyword evidence="3" id="KW-0560">Oxidoreductase</keyword>
<dbReference type="CDD" id="cd00054">
    <property type="entry name" value="EGF_CA"/>
    <property type="match status" value="1"/>
</dbReference>
<dbReference type="AlphaFoldDB" id="A0A0U1LZD6"/>
<proteinExistence type="inferred from homology"/>
<dbReference type="GO" id="GO:0004806">
    <property type="term" value="F:triacylglycerol lipase activity"/>
    <property type="evidence" value="ECO:0007669"/>
    <property type="project" value="TreeGrafter"/>
</dbReference>
<keyword evidence="4" id="KW-1015">Disulfide bond</keyword>
<dbReference type="Gene3D" id="2.115.10.20">
    <property type="entry name" value="Glycosyl hydrolase domain, family 43"/>
    <property type="match status" value="1"/>
</dbReference>
<protein>
    <submittedName>
        <fullName evidence="6">Reelin</fullName>
    </submittedName>
</protein>
<dbReference type="PRINTS" id="PR00080">
    <property type="entry name" value="SDRFAMILY"/>
</dbReference>
<dbReference type="PROSITE" id="PS00022">
    <property type="entry name" value="EGF_1"/>
    <property type="match status" value="1"/>
</dbReference>
<feature type="domain" description="EGF-like" evidence="5">
    <location>
        <begin position="264"/>
        <end position="303"/>
    </location>
</feature>
<dbReference type="InterPro" id="IPR023296">
    <property type="entry name" value="Glyco_hydro_beta-prop_sf"/>
</dbReference>
<comment type="caution">
    <text evidence="4">Lacks conserved residue(s) required for the propagation of feature annotation.</text>
</comment>
<comment type="similarity">
    <text evidence="1">Belongs to the short-chain dehydrogenases/reductases (SDR) family.</text>
</comment>
<dbReference type="SUPFAM" id="SSF51735">
    <property type="entry name" value="NAD(P)-binding Rossmann-fold domains"/>
    <property type="match status" value="1"/>
</dbReference>
<dbReference type="PROSITE" id="PS01186">
    <property type="entry name" value="EGF_2"/>
    <property type="match status" value="1"/>
</dbReference>
<dbReference type="CDD" id="cd08994">
    <property type="entry name" value="GH43_62_32_68_117_130-like"/>
    <property type="match status" value="1"/>
</dbReference>
<reference evidence="6" key="1">
    <citation type="submission" date="2015-04" db="EMBL/GenBank/DDBJ databases">
        <authorList>
            <person name="Syromyatnikov M.Y."/>
            <person name="Popov V.N."/>
        </authorList>
    </citation>
    <scope>NUCLEOTIDE SEQUENCE [LARGE SCALE GENOMIC DNA]</scope>
    <source>
        <strain evidence="6">WF-38-12</strain>
    </source>
</reference>
<dbReference type="SUPFAM" id="SSF57196">
    <property type="entry name" value="EGF/Laminin"/>
    <property type="match status" value="1"/>
</dbReference>
<name>A0A0U1LZD6_TALIS</name>
<evidence type="ECO:0000313" key="6">
    <source>
        <dbReference type="EMBL" id="CRG88688.1"/>
    </source>
</evidence>